<organism evidence="1 2">
    <name type="scientific">Halocaridina rubra</name>
    <name type="common">Hawaiian red shrimp</name>
    <dbReference type="NCBI Taxonomy" id="373956"/>
    <lineage>
        <taxon>Eukaryota</taxon>
        <taxon>Metazoa</taxon>
        <taxon>Ecdysozoa</taxon>
        <taxon>Arthropoda</taxon>
        <taxon>Crustacea</taxon>
        <taxon>Multicrustacea</taxon>
        <taxon>Malacostraca</taxon>
        <taxon>Eumalacostraca</taxon>
        <taxon>Eucarida</taxon>
        <taxon>Decapoda</taxon>
        <taxon>Pleocyemata</taxon>
        <taxon>Caridea</taxon>
        <taxon>Atyoidea</taxon>
        <taxon>Atyidae</taxon>
        <taxon>Halocaridina</taxon>
    </lineage>
</organism>
<evidence type="ECO:0000313" key="2">
    <source>
        <dbReference type="Proteomes" id="UP001381693"/>
    </source>
</evidence>
<dbReference type="EMBL" id="JAXCGZ010011399">
    <property type="protein sequence ID" value="KAK7074975.1"/>
    <property type="molecule type" value="Genomic_DNA"/>
</dbReference>
<comment type="caution">
    <text evidence="1">The sequence shown here is derived from an EMBL/GenBank/DDBJ whole genome shotgun (WGS) entry which is preliminary data.</text>
</comment>
<reference evidence="1 2" key="1">
    <citation type="submission" date="2023-11" db="EMBL/GenBank/DDBJ databases">
        <title>Halocaridina rubra genome assembly.</title>
        <authorList>
            <person name="Smith C."/>
        </authorList>
    </citation>
    <scope>NUCLEOTIDE SEQUENCE [LARGE SCALE GENOMIC DNA]</scope>
    <source>
        <strain evidence="1">EP-1</strain>
        <tissue evidence="1">Whole</tissue>
    </source>
</reference>
<accession>A0AAN8XA36</accession>
<name>A0AAN8XA36_HALRR</name>
<keyword evidence="2" id="KW-1185">Reference proteome</keyword>
<dbReference type="AlphaFoldDB" id="A0AAN8XA36"/>
<proteinExistence type="predicted"/>
<evidence type="ECO:0000313" key="1">
    <source>
        <dbReference type="EMBL" id="KAK7074975.1"/>
    </source>
</evidence>
<dbReference type="Proteomes" id="UP001381693">
    <property type="component" value="Unassembled WGS sequence"/>
</dbReference>
<protein>
    <submittedName>
        <fullName evidence="1">Uncharacterized protein</fullName>
    </submittedName>
</protein>
<sequence>MYTFGANLHKCDTFPVDLIPQQVDKLGSKATGYEFESNPMGQFMRMSKSDNLPLSVPEFQQFTIPRTGRTFVGNVSDGYERSQEFIRMSQAF</sequence>
<gene>
    <name evidence="1" type="ORF">SK128_027411</name>
</gene>